<dbReference type="InterPro" id="IPR018201">
    <property type="entry name" value="Ketoacyl_synth_AS"/>
</dbReference>
<evidence type="ECO:0000256" key="9">
    <source>
        <dbReference type="ARBA" id="ARBA00023160"/>
    </source>
</evidence>
<evidence type="ECO:0000256" key="8">
    <source>
        <dbReference type="ARBA" id="ARBA00023098"/>
    </source>
</evidence>
<organism evidence="15 16">
    <name type="scientific">Candidatus Desulfatifera sulfidica</name>
    <dbReference type="NCBI Taxonomy" id="2841691"/>
    <lineage>
        <taxon>Bacteria</taxon>
        <taxon>Pseudomonadati</taxon>
        <taxon>Thermodesulfobacteriota</taxon>
        <taxon>Desulfobulbia</taxon>
        <taxon>Desulfobulbales</taxon>
        <taxon>Desulfobulbaceae</taxon>
        <taxon>Candidatus Desulfatifera</taxon>
    </lineage>
</organism>
<proteinExistence type="inferred from homology"/>
<dbReference type="FunFam" id="3.40.47.10:FF:000009">
    <property type="entry name" value="3-oxoacyl-[acyl-carrier-protein] synthase 2"/>
    <property type="match status" value="1"/>
</dbReference>
<protein>
    <recommendedName>
        <fullName evidence="4 11">3-oxoacyl-[acyl-carrier-protein] synthase 2</fullName>
        <ecNumber evidence="3 11">2.3.1.179</ecNumber>
    </recommendedName>
</protein>
<dbReference type="InterPro" id="IPR014030">
    <property type="entry name" value="Ketoacyl_synth_N"/>
</dbReference>
<evidence type="ECO:0000256" key="5">
    <source>
        <dbReference type="ARBA" id="ARBA00022516"/>
    </source>
</evidence>
<dbReference type="NCBIfam" id="NF004970">
    <property type="entry name" value="PRK06333.1"/>
    <property type="match status" value="1"/>
</dbReference>
<dbReference type="GO" id="GO:0006633">
    <property type="term" value="P:fatty acid biosynthetic process"/>
    <property type="evidence" value="ECO:0007669"/>
    <property type="project" value="UniProtKB-UniRule"/>
</dbReference>
<keyword evidence="6 11" id="KW-0808">Transferase</keyword>
<dbReference type="SUPFAM" id="SSF53901">
    <property type="entry name" value="Thiolase-like"/>
    <property type="match status" value="2"/>
</dbReference>
<evidence type="ECO:0000313" key="15">
    <source>
        <dbReference type="EMBL" id="MBC8208061.1"/>
    </source>
</evidence>
<comment type="caution">
    <text evidence="15">The sequence shown here is derived from an EMBL/GenBank/DDBJ whole genome shotgun (WGS) entry which is preliminary data.</text>
</comment>
<dbReference type="EMBL" id="JACNLK010000027">
    <property type="protein sequence ID" value="MBC8208061.1"/>
    <property type="molecule type" value="Genomic_DNA"/>
</dbReference>
<evidence type="ECO:0000256" key="10">
    <source>
        <dbReference type="ARBA" id="ARBA00023315"/>
    </source>
</evidence>
<comment type="similarity">
    <text evidence="2 11 13">Belongs to the thiolase-like superfamily. Beta-ketoacyl-ACP synthases family.</text>
</comment>
<accession>A0A8J6NAE2</accession>
<feature type="domain" description="Ketosynthase family 3 (KS3)" evidence="14">
    <location>
        <begin position="3"/>
        <end position="411"/>
    </location>
</feature>
<keyword evidence="9 11" id="KW-0275">Fatty acid biosynthesis</keyword>
<dbReference type="PANTHER" id="PTHR11712:SF336">
    <property type="entry name" value="3-OXOACYL-[ACYL-CARRIER-PROTEIN] SYNTHASE, MITOCHONDRIAL"/>
    <property type="match status" value="1"/>
</dbReference>
<evidence type="ECO:0000256" key="11">
    <source>
        <dbReference type="PIRNR" id="PIRNR000447"/>
    </source>
</evidence>
<dbReference type="CDD" id="cd00834">
    <property type="entry name" value="KAS_I_II"/>
    <property type="match status" value="1"/>
</dbReference>
<dbReference type="InterPro" id="IPR016039">
    <property type="entry name" value="Thiolase-like"/>
</dbReference>
<dbReference type="NCBIfam" id="TIGR03150">
    <property type="entry name" value="fabF"/>
    <property type="match status" value="1"/>
</dbReference>
<dbReference type="Pfam" id="PF02801">
    <property type="entry name" value="Ketoacyl-synt_C"/>
    <property type="match status" value="1"/>
</dbReference>
<feature type="active site" description="For beta-ketoacyl synthase activity" evidence="12">
    <location>
        <position position="164"/>
    </location>
</feature>
<gene>
    <name evidence="15" type="primary">fabF</name>
    <name evidence="15" type="ORF">H8E79_02700</name>
</gene>
<evidence type="ECO:0000313" key="16">
    <source>
        <dbReference type="Proteomes" id="UP000599024"/>
    </source>
</evidence>
<evidence type="ECO:0000259" key="14">
    <source>
        <dbReference type="PROSITE" id="PS52004"/>
    </source>
</evidence>
<name>A0A8J6NAE2_9BACT</name>
<evidence type="ECO:0000256" key="4">
    <source>
        <dbReference type="ARBA" id="ARBA00014657"/>
    </source>
</evidence>
<dbReference type="InterPro" id="IPR014031">
    <property type="entry name" value="Ketoacyl_synth_C"/>
</dbReference>
<comment type="catalytic activity">
    <reaction evidence="11">
        <text>a fatty acyl-[ACP] + malonyl-[ACP] + H(+) = a 3-oxoacyl-[ACP] + holo-[ACP] + CO2</text>
        <dbReference type="Rhea" id="RHEA:22836"/>
        <dbReference type="Rhea" id="RHEA-COMP:9623"/>
        <dbReference type="Rhea" id="RHEA-COMP:9685"/>
        <dbReference type="Rhea" id="RHEA-COMP:9916"/>
        <dbReference type="Rhea" id="RHEA-COMP:14125"/>
        <dbReference type="ChEBI" id="CHEBI:15378"/>
        <dbReference type="ChEBI" id="CHEBI:16526"/>
        <dbReference type="ChEBI" id="CHEBI:64479"/>
        <dbReference type="ChEBI" id="CHEBI:78449"/>
        <dbReference type="ChEBI" id="CHEBI:78776"/>
        <dbReference type="ChEBI" id="CHEBI:138651"/>
    </reaction>
</comment>
<dbReference type="PROSITE" id="PS00606">
    <property type="entry name" value="KS3_1"/>
    <property type="match status" value="1"/>
</dbReference>
<keyword evidence="10 11" id="KW-0012">Acyltransferase</keyword>
<dbReference type="Proteomes" id="UP000599024">
    <property type="component" value="Unassembled WGS sequence"/>
</dbReference>
<dbReference type="NCBIfam" id="NF005589">
    <property type="entry name" value="PRK07314.1"/>
    <property type="match status" value="1"/>
</dbReference>
<comment type="function">
    <text evidence="11">Involved in the type II fatty acid elongation cycle. Catalyzes the elongation of a wide range of acyl-ACP by the addition of two carbons from malonyl-ACP to an acyl acceptor. Can efficiently catalyze the conversion of palmitoleoyl-ACP (cis-hexadec-9-enoyl-ACP) to cis-vaccenoyl-ACP (cis-octadec-11-enoyl-ACP), an essential step in the thermal regulation of fatty acid composition.</text>
</comment>
<reference evidence="15 16" key="1">
    <citation type="submission" date="2020-08" db="EMBL/GenBank/DDBJ databases">
        <title>Bridging the membrane lipid divide: bacteria of the FCB group superphylum have the potential to synthesize archaeal ether lipids.</title>
        <authorList>
            <person name="Villanueva L."/>
            <person name="Von Meijenfeldt F.A.B."/>
            <person name="Westbye A.B."/>
            <person name="Yadav S."/>
            <person name="Hopmans E.C."/>
            <person name="Dutilh B.E."/>
            <person name="Sinninghe Damste J.S."/>
        </authorList>
    </citation>
    <scope>NUCLEOTIDE SEQUENCE [LARGE SCALE GENOMIC DNA]</scope>
    <source>
        <strain evidence="15">NIOZ-UU81</strain>
    </source>
</reference>
<evidence type="ECO:0000256" key="3">
    <source>
        <dbReference type="ARBA" id="ARBA00012356"/>
    </source>
</evidence>
<dbReference type="InterPro" id="IPR000794">
    <property type="entry name" value="Beta-ketoacyl_synthase"/>
</dbReference>
<evidence type="ECO:0000256" key="13">
    <source>
        <dbReference type="RuleBase" id="RU003694"/>
    </source>
</evidence>
<dbReference type="AlphaFoldDB" id="A0A8J6NAE2"/>
<dbReference type="Pfam" id="PF00109">
    <property type="entry name" value="ketoacyl-synt"/>
    <property type="match status" value="1"/>
</dbReference>
<evidence type="ECO:0000256" key="1">
    <source>
        <dbReference type="ARBA" id="ARBA00005194"/>
    </source>
</evidence>
<dbReference type="PANTHER" id="PTHR11712">
    <property type="entry name" value="POLYKETIDE SYNTHASE-RELATED"/>
    <property type="match status" value="1"/>
</dbReference>
<comment type="catalytic activity">
    <reaction evidence="11">
        <text>(9Z)-hexadecenoyl-[ACP] + malonyl-[ACP] + H(+) = 3-oxo-(11Z)-octadecenoyl-[ACP] + holo-[ACP] + CO2</text>
        <dbReference type="Rhea" id="RHEA:55040"/>
        <dbReference type="Rhea" id="RHEA-COMP:9623"/>
        <dbReference type="Rhea" id="RHEA-COMP:9685"/>
        <dbReference type="Rhea" id="RHEA-COMP:10800"/>
        <dbReference type="Rhea" id="RHEA-COMP:14074"/>
        <dbReference type="ChEBI" id="CHEBI:15378"/>
        <dbReference type="ChEBI" id="CHEBI:16526"/>
        <dbReference type="ChEBI" id="CHEBI:64479"/>
        <dbReference type="ChEBI" id="CHEBI:78449"/>
        <dbReference type="ChEBI" id="CHEBI:83989"/>
        <dbReference type="ChEBI" id="CHEBI:138538"/>
        <dbReference type="EC" id="2.3.1.179"/>
    </reaction>
</comment>
<dbReference type="Gene3D" id="3.40.47.10">
    <property type="match status" value="1"/>
</dbReference>
<evidence type="ECO:0000256" key="6">
    <source>
        <dbReference type="ARBA" id="ARBA00022679"/>
    </source>
</evidence>
<evidence type="ECO:0000256" key="7">
    <source>
        <dbReference type="ARBA" id="ARBA00022832"/>
    </source>
</evidence>
<dbReference type="GO" id="GO:0005829">
    <property type="term" value="C:cytosol"/>
    <property type="evidence" value="ECO:0007669"/>
    <property type="project" value="TreeGrafter"/>
</dbReference>
<dbReference type="GO" id="GO:0004315">
    <property type="term" value="F:3-oxoacyl-[acyl-carrier-protein] synthase activity"/>
    <property type="evidence" value="ECO:0007669"/>
    <property type="project" value="UniProtKB-UniRule"/>
</dbReference>
<sequence length="414" mass="43627">MSKRRVVVTGVGLVTPLGTGTEKTWRNICDGVSGVSYITRFDTSDYAVQIAAEVKDFEPDLFFEKKQAKHMDLFVQYGVAAARLAVDDSGLVIDEANCTRVGVITGCGIGGLPVIEKNHKTCLNKGPKRISPFFIPMAIPNMPSGHISMQTGAKGPNLALSTACAAGTHAVGEAFRSIVYGSSDAVITGGAESVICPLGVGGFAAMKALSTRNEAPEQASRPFDKDRDGFIIAEGSGMMVLEELDHALARGARIYAEVVGYGASSDAYHIAAPPENGEGGARCMQMALDDAGLKPADIDYINAHGTSTPLNDRCETQAIKTVFGEHAAQLAISSTKSMTGHMLGAAGGLEAAFLAMSIHDQIAPPTINLSEPSPECDLDYVPNQARSMEIRAAMSNSFGFGGTNGVLIMRRYQD</sequence>
<keyword evidence="7" id="KW-0276">Fatty acid metabolism</keyword>
<dbReference type="PROSITE" id="PS52004">
    <property type="entry name" value="KS3_2"/>
    <property type="match status" value="1"/>
</dbReference>
<evidence type="ECO:0000256" key="12">
    <source>
        <dbReference type="PIRSR" id="PIRSR000447-1"/>
    </source>
</evidence>
<dbReference type="InterPro" id="IPR017568">
    <property type="entry name" value="3-oxoacyl-ACP_synth-2"/>
</dbReference>
<dbReference type="EC" id="2.3.1.179" evidence="3 11"/>
<evidence type="ECO:0000256" key="2">
    <source>
        <dbReference type="ARBA" id="ARBA00008467"/>
    </source>
</evidence>
<dbReference type="InterPro" id="IPR020841">
    <property type="entry name" value="PKS_Beta-ketoAc_synthase_dom"/>
</dbReference>
<dbReference type="SMART" id="SM00825">
    <property type="entry name" value="PKS_KS"/>
    <property type="match status" value="1"/>
</dbReference>
<dbReference type="UniPathway" id="UPA00094"/>
<dbReference type="PIRSF" id="PIRSF000447">
    <property type="entry name" value="KAS_II"/>
    <property type="match status" value="1"/>
</dbReference>
<keyword evidence="5 11" id="KW-0444">Lipid biosynthesis</keyword>
<keyword evidence="8" id="KW-0443">Lipid metabolism</keyword>
<comment type="pathway">
    <text evidence="1 11">Lipid metabolism; fatty acid biosynthesis.</text>
</comment>